<dbReference type="Proteomes" id="UP001621714">
    <property type="component" value="Unassembled WGS sequence"/>
</dbReference>
<dbReference type="Gene3D" id="1.10.3210.10">
    <property type="entry name" value="Hypothetical protein af1432"/>
    <property type="match status" value="1"/>
</dbReference>
<protein>
    <submittedName>
        <fullName evidence="2">HD domain-containing phosphohydrolase</fullName>
    </submittedName>
</protein>
<evidence type="ECO:0000313" key="2">
    <source>
        <dbReference type="EMBL" id="MFK7161518.1"/>
    </source>
</evidence>
<organism evidence="2 3">
    <name type="scientific">Marinospirillum alkalitolerans</name>
    <dbReference type="NCBI Taxonomy" id="3123374"/>
    <lineage>
        <taxon>Bacteria</taxon>
        <taxon>Pseudomonadati</taxon>
        <taxon>Pseudomonadota</taxon>
        <taxon>Gammaproteobacteria</taxon>
        <taxon>Oceanospirillales</taxon>
        <taxon>Oceanospirillaceae</taxon>
        <taxon>Marinospirillum</taxon>
    </lineage>
</organism>
<dbReference type="EMBL" id="JBANFI010000006">
    <property type="protein sequence ID" value="MFK7161518.1"/>
    <property type="molecule type" value="Genomic_DNA"/>
</dbReference>
<name>A0ABW8PZ07_9GAMM</name>
<dbReference type="PANTHER" id="PTHR43155">
    <property type="entry name" value="CYCLIC DI-GMP PHOSPHODIESTERASE PA4108-RELATED"/>
    <property type="match status" value="1"/>
</dbReference>
<comment type="caution">
    <text evidence="2">The sequence shown here is derived from an EMBL/GenBank/DDBJ whole genome shotgun (WGS) entry which is preliminary data.</text>
</comment>
<dbReference type="CDD" id="cd00077">
    <property type="entry name" value="HDc"/>
    <property type="match status" value="1"/>
</dbReference>
<proteinExistence type="predicted"/>
<accession>A0ABW8PZ07</accession>
<evidence type="ECO:0000313" key="3">
    <source>
        <dbReference type="Proteomes" id="UP001621714"/>
    </source>
</evidence>
<evidence type="ECO:0000259" key="1">
    <source>
        <dbReference type="PROSITE" id="PS51832"/>
    </source>
</evidence>
<gene>
    <name evidence="2" type="ORF">V6U78_10760</name>
</gene>
<sequence length="403" mass="45201">MPFTSLDLQKINSGQLQLNQPVPWAICDEKGQLLLEKGGVIESAEFQLILEKVGYFAYQIESDLPQPAQFNKRKVNPFAEFEDLSFRLGELFAQLEKGTVFGPGVVKRRIFNLVTQVQGLVQHDADALLGAVHLNDRLDYIVHHPLQIAILTELVLDRLKIPQKIRLSVLAAALTSNLAMNPYQKILHQQTSPLTDKQRDMIHRHPIEGVRQLKNAGVDDDLWLMLVAQHHEKLDGSGYPAGLTGEAVRYEARLLAVADVYSAMVTPRVYRGPLRLKESLKDLMQQGGVTLDAKIIRIFITELGLYPPGVFVRLNNGDLGVVVGRTPDPKCPVVASIKKSDGNFFPSPRKRRTSDADYGIKYVCDATERVQINPANLWGLDAIRVEVRRPEFSEVSEFLRQLS</sequence>
<dbReference type="SUPFAM" id="SSF109604">
    <property type="entry name" value="HD-domain/PDEase-like"/>
    <property type="match status" value="1"/>
</dbReference>
<dbReference type="RefSeq" id="WP_405340489.1">
    <property type="nucleotide sequence ID" value="NZ_JBANFI010000006.1"/>
</dbReference>
<dbReference type="Pfam" id="PF13487">
    <property type="entry name" value="HD_5"/>
    <property type="match status" value="1"/>
</dbReference>
<keyword evidence="3" id="KW-1185">Reference proteome</keyword>
<feature type="domain" description="HD-GYP" evidence="1">
    <location>
        <begin position="119"/>
        <end position="315"/>
    </location>
</feature>
<dbReference type="PROSITE" id="PS51832">
    <property type="entry name" value="HD_GYP"/>
    <property type="match status" value="1"/>
</dbReference>
<reference evidence="2 3" key="1">
    <citation type="submission" date="2024-02" db="EMBL/GenBank/DDBJ databases">
        <title>Marinospirillum sp. MEB 164 isolated from Lonar lake sediment.</title>
        <authorList>
            <person name="Joshi A."/>
            <person name="Thite S."/>
        </authorList>
    </citation>
    <scope>NUCLEOTIDE SEQUENCE [LARGE SCALE GENOMIC DNA]</scope>
    <source>
        <strain evidence="2 3">MEB164</strain>
    </source>
</reference>
<dbReference type="PANTHER" id="PTHR43155:SF2">
    <property type="entry name" value="CYCLIC DI-GMP PHOSPHODIESTERASE PA4108"/>
    <property type="match status" value="1"/>
</dbReference>
<dbReference type="InterPro" id="IPR003607">
    <property type="entry name" value="HD/PDEase_dom"/>
</dbReference>
<dbReference type="InterPro" id="IPR037522">
    <property type="entry name" value="HD_GYP_dom"/>
</dbReference>